<dbReference type="SUPFAM" id="SSF103473">
    <property type="entry name" value="MFS general substrate transporter"/>
    <property type="match status" value="1"/>
</dbReference>
<dbReference type="InterPro" id="IPR020846">
    <property type="entry name" value="MFS_dom"/>
</dbReference>
<evidence type="ECO:0000256" key="11">
    <source>
        <dbReference type="ARBA" id="ARBA00035844"/>
    </source>
</evidence>
<dbReference type="PANTHER" id="PTHR23507:SF9">
    <property type="entry name" value="LYSOSOMAL PROTON-COUPLED STEROID CONJUGATE AND BILE ACID SYMPORTER SLC46A3"/>
    <property type="match status" value="1"/>
</dbReference>
<feature type="transmembrane region" description="Helical" evidence="19">
    <location>
        <begin position="295"/>
        <end position="318"/>
    </location>
</feature>
<evidence type="ECO:0000256" key="16">
    <source>
        <dbReference type="ARBA" id="ARBA00040938"/>
    </source>
</evidence>
<feature type="transmembrane region" description="Helical" evidence="19">
    <location>
        <begin position="351"/>
        <end position="370"/>
    </location>
</feature>
<evidence type="ECO:0000256" key="8">
    <source>
        <dbReference type="ARBA" id="ARBA00023180"/>
    </source>
</evidence>
<sequence>MKFRRVEPVVAIYCFATFFTFPLMQQYVYYRMLGEESNVSSLIGDNVSQCKTNESDPVFIHQKEVQKKASSFSSTLDLSALIPSLVMTLILVSYGDHHGRKASIFLPCIGGLLSVCIYCLTAFFYLPLEMLYLAVILSGLLGSFATFLGGCFSYITDLTKDDRQKNIHIALLDMVLGVSSGVAGIASGYFIKQLGFQWSFLIPALLYLINIGYIVFFLEETVQRSEFQQSVLSKKGFLELFSGVFMLFRNSSCKKRLVLVLLLLAFMLYLFANFGAVSLFTLYELDAPLCWDSVLIGWGSAFSTLTFVGSFLGVYLFSRCLKDPYIVFIGMASWVGGIIMAAFSTTTISMMLVRIPLMFAAMPLPVLRSMMSKVVLEGEQGALFACIACLESLTGILTLVVFNAIYAGTVLWFPGFSFLLSAGLCLLPFGIVWIYLCIGYPERGHVLLINDRTGNEEEI</sequence>
<comment type="catalytic activity">
    <reaction evidence="14">
        <text>glycocholate(out) + n H(+)(out) = glycocholate(in) + n H(+)(in)</text>
        <dbReference type="Rhea" id="RHEA:75503"/>
        <dbReference type="ChEBI" id="CHEBI:15378"/>
        <dbReference type="ChEBI" id="CHEBI:29746"/>
    </reaction>
</comment>
<feature type="transmembrane region" description="Helical" evidence="19">
    <location>
        <begin position="257"/>
        <end position="283"/>
    </location>
</feature>
<comment type="subcellular location">
    <subcellularLocation>
        <location evidence="1">Lysosome membrane</location>
        <topology evidence="1">Multi-pass membrane protein</topology>
    </subcellularLocation>
</comment>
<feature type="transmembrane region" description="Helical" evidence="19">
    <location>
        <begin position="131"/>
        <end position="155"/>
    </location>
</feature>
<evidence type="ECO:0000259" key="20">
    <source>
        <dbReference type="PROSITE" id="PS50850"/>
    </source>
</evidence>
<dbReference type="Pfam" id="PF07690">
    <property type="entry name" value="MFS_1"/>
    <property type="match status" value="1"/>
</dbReference>
<keyword evidence="7 19" id="KW-0472">Membrane</keyword>
<evidence type="ECO:0000256" key="13">
    <source>
        <dbReference type="ARBA" id="ARBA00036498"/>
    </source>
</evidence>
<evidence type="ECO:0000256" key="1">
    <source>
        <dbReference type="ARBA" id="ARBA00004155"/>
    </source>
</evidence>
<feature type="transmembrane region" description="Helical" evidence="19">
    <location>
        <begin position="12"/>
        <end position="30"/>
    </location>
</feature>
<keyword evidence="9" id="KW-0458">Lysosome</keyword>
<keyword evidence="2" id="KW-0813">Transport</keyword>
<dbReference type="Gene3D" id="1.20.1250.20">
    <property type="entry name" value="MFS general substrate transporter like domains"/>
    <property type="match status" value="1"/>
</dbReference>
<evidence type="ECO:0000256" key="2">
    <source>
        <dbReference type="ARBA" id="ARBA00022448"/>
    </source>
</evidence>
<evidence type="ECO:0000256" key="10">
    <source>
        <dbReference type="ARBA" id="ARBA00035788"/>
    </source>
</evidence>
<evidence type="ECO:0000256" key="17">
    <source>
        <dbReference type="ARBA" id="ARBA00042515"/>
    </source>
</evidence>
<evidence type="ECO:0000256" key="14">
    <source>
        <dbReference type="ARBA" id="ARBA00036597"/>
    </source>
</evidence>
<evidence type="ECO:0000256" key="5">
    <source>
        <dbReference type="ARBA" id="ARBA00022847"/>
    </source>
</evidence>
<feature type="domain" description="Major facilitator superfamily (MFS) profile" evidence="20">
    <location>
        <begin position="6"/>
        <end position="440"/>
    </location>
</feature>
<keyword evidence="3 19" id="KW-0812">Transmembrane</keyword>
<feature type="transmembrane region" description="Helical" evidence="19">
    <location>
        <begin position="325"/>
        <end position="345"/>
    </location>
</feature>
<dbReference type="PROSITE" id="PS50850">
    <property type="entry name" value="MFS"/>
    <property type="match status" value="1"/>
</dbReference>
<organism evidence="21 22">
    <name type="scientific">Hymenochirus boettgeri</name>
    <name type="common">Congo dwarf clawed frog</name>
    <dbReference type="NCBI Taxonomy" id="247094"/>
    <lineage>
        <taxon>Eukaryota</taxon>
        <taxon>Metazoa</taxon>
        <taxon>Chordata</taxon>
        <taxon>Craniata</taxon>
        <taxon>Vertebrata</taxon>
        <taxon>Euteleostomi</taxon>
        <taxon>Amphibia</taxon>
        <taxon>Batrachia</taxon>
        <taxon>Anura</taxon>
        <taxon>Pipoidea</taxon>
        <taxon>Pipidae</taxon>
        <taxon>Pipinae</taxon>
        <taxon>Hymenochirus</taxon>
    </lineage>
</organism>
<evidence type="ECO:0000256" key="9">
    <source>
        <dbReference type="ARBA" id="ARBA00023228"/>
    </source>
</evidence>
<accession>A0A8T2KER0</accession>
<comment type="catalytic activity">
    <reaction evidence="10">
        <text>dehydroepiandrosterone 3-sulfate(out) + n H(+)(out) = dehydroepiandrosterone 3-sulfate(in) + n H(+)(in)</text>
        <dbReference type="Rhea" id="RHEA:75487"/>
        <dbReference type="ChEBI" id="CHEBI:15378"/>
        <dbReference type="ChEBI" id="CHEBI:57905"/>
    </reaction>
</comment>
<comment type="catalytic activity">
    <reaction evidence="13">
        <text>25-hydroxyvitamin D3 sulfate(out) + n H(+)(out) = 25-hydroxyvitamin D3 sulfate(in) + n H(+)(in)</text>
        <dbReference type="Rhea" id="RHEA:75491"/>
        <dbReference type="ChEBI" id="CHEBI:15378"/>
        <dbReference type="ChEBI" id="CHEBI:194336"/>
    </reaction>
</comment>
<reference evidence="21" key="1">
    <citation type="thesis" date="2020" institute="ProQuest LLC" country="789 East Eisenhower Parkway, Ann Arbor, MI, USA">
        <title>Comparative Genomics and Chromosome Evolution.</title>
        <authorList>
            <person name="Mudd A.B."/>
        </authorList>
    </citation>
    <scope>NUCLEOTIDE SEQUENCE</scope>
    <source>
        <strain evidence="21">Female2</strain>
        <tissue evidence="21">Blood</tissue>
    </source>
</reference>
<keyword evidence="8" id="KW-0325">Glycoprotein</keyword>
<dbReference type="EMBL" id="JAACNH010000002">
    <property type="protein sequence ID" value="KAG8452856.1"/>
    <property type="molecule type" value="Genomic_DNA"/>
</dbReference>
<dbReference type="AlphaFoldDB" id="A0A8T2KER0"/>
<feature type="transmembrane region" description="Helical" evidence="19">
    <location>
        <begin position="197"/>
        <end position="218"/>
    </location>
</feature>
<gene>
    <name evidence="21" type="ORF">GDO86_004591</name>
</gene>
<dbReference type="GO" id="GO:0015293">
    <property type="term" value="F:symporter activity"/>
    <property type="evidence" value="ECO:0007669"/>
    <property type="project" value="UniProtKB-KW"/>
</dbReference>
<dbReference type="GO" id="GO:0034486">
    <property type="term" value="P:vacuolar transmembrane transport"/>
    <property type="evidence" value="ECO:0007669"/>
    <property type="project" value="TreeGrafter"/>
</dbReference>
<evidence type="ECO:0000256" key="12">
    <source>
        <dbReference type="ARBA" id="ARBA00036178"/>
    </source>
</evidence>
<evidence type="ECO:0000256" key="3">
    <source>
        <dbReference type="ARBA" id="ARBA00022692"/>
    </source>
</evidence>
<dbReference type="InterPro" id="IPR011701">
    <property type="entry name" value="MFS"/>
</dbReference>
<dbReference type="InterPro" id="IPR036259">
    <property type="entry name" value="MFS_trans_sf"/>
</dbReference>
<feature type="transmembrane region" description="Helical" evidence="19">
    <location>
        <begin position="412"/>
        <end position="438"/>
    </location>
</feature>
<keyword evidence="22" id="KW-1185">Reference proteome</keyword>
<evidence type="ECO:0000256" key="18">
    <source>
        <dbReference type="ARBA" id="ARBA00048746"/>
    </source>
</evidence>
<feature type="transmembrane region" description="Helical" evidence="19">
    <location>
        <begin position="167"/>
        <end position="191"/>
    </location>
</feature>
<comment type="caution">
    <text evidence="21">The sequence shown here is derived from an EMBL/GenBank/DDBJ whole genome shotgun (WGS) entry which is preliminary data.</text>
</comment>
<feature type="transmembrane region" description="Helical" evidence="19">
    <location>
        <begin position="72"/>
        <end position="92"/>
    </location>
</feature>
<evidence type="ECO:0000256" key="6">
    <source>
        <dbReference type="ARBA" id="ARBA00022989"/>
    </source>
</evidence>
<comment type="similarity">
    <text evidence="15">Belongs to the major facilitator superfamily. SLC46A family.</text>
</comment>
<keyword evidence="4" id="KW-0732">Signal</keyword>
<evidence type="ECO:0000313" key="21">
    <source>
        <dbReference type="EMBL" id="KAG8452856.1"/>
    </source>
</evidence>
<dbReference type="PANTHER" id="PTHR23507">
    <property type="entry name" value="ZGC:174356"/>
    <property type="match status" value="1"/>
</dbReference>
<comment type="catalytic activity">
    <reaction evidence="11">
        <text>cholate(out) + n H(+)(out) = cholate(in) + n H(+)(in)</text>
        <dbReference type="Rhea" id="RHEA:75499"/>
        <dbReference type="ChEBI" id="CHEBI:15378"/>
        <dbReference type="ChEBI" id="CHEBI:29747"/>
    </reaction>
</comment>
<protein>
    <recommendedName>
        <fullName evidence="16">Lysosomal proton-coupled steroid conjugate and bile acid symporter SLC46A3</fullName>
    </recommendedName>
    <alternativeName>
        <fullName evidence="17">Solute carrier family 46 member 3</fullName>
    </alternativeName>
</protein>
<comment type="catalytic activity">
    <reaction evidence="12">
        <text>estrone 3-sulfate(out) + n H(+)(out) = estrone 3-sulfate(in) + n H(+)(in)</text>
        <dbReference type="Rhea" id="RHEA:75483"/>
        <dbReference type="ChEBI" id="CHEBI:15378"/>
        <dbReference type="ChEBI" id="CHEBI:60050"/>
    </reaction>
</comment>
<evidence type="ECO:0000256" key="4">
    <source>
        <dbReference type="ARBA" id="ARBA00022729"/>
    </source>
</evidence>
<evidence type="ECO:0000313" key="22">
    <source>
        <dbReference type="Proteomes" id="UP000812440"/>
    </source>
</evidence>
<dbReference type="Proteomes" id="UP000812440">
    <property type="component" value="Chromosome 2"/>
</dbReference>
<dbReference type="GO" id="GO:0005765">
    <property type="term" value="C:lysosomal membrane"/>
    <property type="evidence" value="ECO:0007669"/>
    <property type="project" value="UniProtKB-SubCell"/>
</dbReference>
<name>A0A8T2KER0_9PIPI</name>
<evidence type="ECO:0000256" key="7">
    <source>
        <dbReference type="ARBA" id="ARBA00023136"/>
    </source>
</evidence>
<keyword evidence="5" id="KW-0769">Symport</keyword>
<feature type="transmembrane region" description="Helical" evidence="19">
    <location>
        <begin position="382"/>
        <end position="406"/>
    </location>
</feature>
<comment type="catalytic activity">
    <reaction evidence="18">
        <text>taurocholate(out) + n H(+)(out) = taurocholate(in) + n H(+)(in)</text>
        <dbReference type="Rhea" id="RHEA:75507"/>
        <dbReference type="ChEBI" id="CHEBI:15378"/>
        <dbReference type="ChEBI" id="CHEBI:36257"/>
    </reaction>
</comment>
<evidence type="ECO:0000256" key="19">
    <source>
        <dbReference type="SAM" id="Phobius"/>
    </source>
</evidence>
<feature type="transmembrane region" description="Helical" evidence="19">
    <location>
        <begin position="104"/>
        <end position="125"/>
    </location>
</feature>
<evidence type="ECO:0000256" key="15">
    <source>
        <dbReference type="ARBA" id="ARBA00038227"/>
    </source>
</evidence>
<keyword evidence="6 19" id="KW-1133">Transmembrane helix</keyword>
<dbReference type="OrthoDB" id="3026777at2759"/>
<proteinExistence type="inferred from homology"/>